<protein>
    <submittedName>
        <fullName evidence="1">Uncharacterized protein</fullName>
    </submittedName>
</protein>
<dbReference type="AlphaFoldDB" id="A0A0F9SPT4"/>
<dbReference type="EMBL" id="LAZR01000555">
    <property type="protein sequence ID" value="KKN64437.1"/>
    <property type="molecule type" value="Genomic_DNA"/>
</dbReference>
<evidence type="ECO:0000313" key="1">
    <source>
        <dbReference type="EMBL" id="KKN64437.1"/>
    </source>
</evidence>
<proteinExistence type="predicted"/>
<reference evidence="1" key="1">
    <citation type="journal article" date="2015" name="Nature">
        <title>Complex archaea that bridge the gap between prokaryotes and eukaryotes.</title>
        <authorList>
            <person name="Spang A."/>
            <person name="Saw J.H."/>
            <person name="Jorgensen S.L."/>
            <person name="Zaremba-Niedzwiedzka K."/>
            <person name="Martijn J."/>
            <person name="Lind A.E."/>
            <person name="van Eijk R."/>
            <person name="Schleper C."/>
            <person name="Guy L."/>
            <person name="Ettema T.J."/>
        </authorList>
    </citation>
    <scope>NUCLEOTIDE SEQUENCE</scope>
</reference>
<organism evidence="1">
    <name type="scientific">marine sediment metagenome</name>
    <dbReference type="NCBI Taxonomy" id="412755"/>
    <lineage>
        <taxon>unclassified sequences</taxon>
        <taxon>metagenomes</taxon>
        <taxon>ecological metagenomes</taxon>
    </lineage>
</organism>
<gene>
    <name evidence="1" type="ORF">LCGC14_0491800</name>
</gene>
<comment type="caution">
    <text evidence="1">The sequence shown here is derived from an EMBL/GenBank/DDBJ whole genome shotgun (WGS) entry which is preliminary data.</text>
</comment>
<sequence>MDLKNKGIKISIIARRQVSKDLTQYCSEQFYLTSNGYIFKSILKERENIIDTIEKSMQDALNALKNLIQRQADKSIQIFSFEEWKSSFLDLESHDVPPLILGQLISPEELFQIFIKSHGYGHTSDFNFLCIHPSDKIISIKELKVDEQIPNVKKIRIPIRTIPKISNKDLITEFGIDENFTIDKIQENNGDTIINDKVVEKSIKKIGSIDTNSYTNEIAKVFRDLVKNKKSPGEVKLTNLNTSVCESLGIPTSKKIYKTCGFKTFTKAIEAAKGNFARTVKIKKDVITY</sequence>
<name>A0A0F9SPT4_9ZZZZ</name>
<accession>A0A0F9SPT4</accession>